<dbReference type="InterPro" id="IPR013320">
    <property type="entry name" value="ConA-like_dom_sf"/>
</dbReference>
<evidence type="ECO:0000259" key="8">
    <source>
        <dbReference type="PROSITE" id="PS51328"/>
    </source>
</evidence>
<dbReference type="SUPFAM" id="SSF49899">
    <property type="entry name" value="Concanavalin A-like lectins/glucanases"/>
    <property type="match status" value="1"/>
</dbReference>
<dbReference type="FunCoup" id="A0A1Y2GJF1">
    <property type="interactions" value="332"/>
</dbReference>
<dbReference type="GO" id="GO:0005793">
    <property type="term" value="C:endoplasmic reticulum-Golgi intermediate compartment"/>
    <property type="evidence" value="ECO:0007669"/>
    <property type="project" value="TreeGrafter"/>
</dbReference>
<evidence type="ECO:0000256" key="4">
    <source>
        <dbReference type="ARBA" id="ARBA00022989"/>
    </source>
</evidence>
<feature type="transmembrane region" description="Helical" evidence="6">
    <location>
        <begin position="279"/>
        <end position="299"/>
    </location>
</feature>
<dbReference type="GO" id="GO:0030134">
    <property type="term" value="C:COPII-coated ER to Golgi transport vesicle"/>
    <property type="evidence" value="ECO:0007669"/>
    <property type="project" value="TreeGrafter"/>
</dbReference>
<feature type="signal peptide" evidence="7">
    <location>
        <begin position="1"/>
        <end position="24"/>
    </location>
</feature>
<sequence>MRKGFFSGVLMGIALLATTTIVRADDDDDDGVHPLRTHSIYMPYIDQDLQNRWFDFGGDALINTNKHVRLTSDVPSQTGYLWSRLPITAANFQVEFEFKVDGKSDGLCGDGFAVWLTKEHGEMGPVFGNRDNFEGVGIFFDTYANSRQAHSFPFVMAMVGDGRTSYDNANDGQPNNVGSCEVDFRRKDIPTKGRITYYRESGTLTFQIQTVAWDQWDPCFTLYDVKLPPLSYLGFTAVTGEVHDNHDIISVTTSTMAKAGYSQKQANNNTPPPQKKTGVMWYLKFLAACGVFVALIMAFKLSKNSNGGSKHF</sequence>
<dbReference type="InParanoid" id="A0A1Y2GJF1"/>
<keyword evidence="2 6" id="KW-0812">Transmembrane</keyword>
<keyword evidence="3 7" id="KW-0732">Signal</keyword>
<dbReference type="InterPro" id="IPR005052">
    <property type="entry name" value="Lectin_leg"/>
</dbReference>
<evidence type="ECO:0000256" key="7">
    <source>
        <dbReference type="SAM" id="SignalP"/>
    </source>
</evidence>
<evidence type="ECO:0000256" key="2">
    <source>
        <dbReference type="ARBA" id="ARBA00022692"/>
    </source>
</evidence>
<keyword evidence="5 6" id="KW-0472">Membrane</keyword>
<feature type="chain" id="PRO_5011012283" evidence="7">
    <location>
        <begin position="25"/>
        <end position="312"/>
    </location>
</feature>
<dbReference type="GeneID" id="33563947"/>
<gene>
    <name evidence="9" type="ORF">BCR41DRAFT_338148</name>
</gene>
<comment type="subcellular location">
    <subcellularLocation>
        <location evidence="1">Membrane</location>
        <topology evidence="1">Single-pass type I membrane protein</topology>
    </subcellularLocation>
</comment>
<keyword evidence="10" id="KW-1185">Reference proteome</keyword>
<keyword evidence="4 6" id="KW-1133">Transmembrane helix</keyword>
<dbReference type="PANTHER" id="PTHR12223:SF45">
    <property type="entry name" value="RE50040P"/>
    <property type="match status" value="1"/>
</dbReference>
<dbReference type="STRING" id="64571.A0A1Y2GJF1"/>
<comment type="caution">
    <text evidence="9">The sequence shown here is derived from an EMBL/GenBank/DDBJ whole genome shotgun (WGS) entry which is preliminary data.</text>
</comment>
<evidence type="ECO:0000313" key="10">
    <source>
        <dbReference type="Proteomes" id="UP000193648"/>
    </source>
</evidence>
<dbReference type="Pfam" id="PF03388">
    <property type="entry name" value="Lectin_leg-like"/>
    <property type="match status" value="1"/>
</dbReference>
<dbReference type="GO" id="GO:0005537">
    <property type="term" value="F:D-mannose binding"/>
    <property type="evidence" value="ECO:0007669"/>
    <property type="project" value="TreeGrafter"/>
</dbReference>
<dbReference type="EMBL" id="MCFF01000025">
    <property type="protein sequence ID" value="ORZ12589.1"/>
    <property type="molecule type" value="Genomic_DNA"/>
</dbReference>
<evidence type="ECO:0000313" key="9">
    <source>
        <dbReference type="EMBL" id="ORZ12589.1"/>
    </source>
</evidence>
<feature type="domain" description="L-type lectin-like" evidence="8">
    <location>
        <begin position="32"/>
        <end position="256"/>
    </location>
</feature>
<dbReference type="OrthoDB" id="270293at2759"/>
<dbReference type="InterPro" id="IPR051136">
    <property type="entry name" value="Intracellular_Lectin-GPT"/>
</dbReference>
<protein>
    <submittedName>
        <fullName evidence="9">Legume-like lectin family-domain-containing protein</fullName>
    </submittedName>
</protein>
<evidence type="ECO:0000256" key="6">
    <source>
        <dbReference type="SAM" id="Phobius"/>
    </source>
</evidence>
<keyword evidence="9" id="KW-0430">Lectin</keyword>
<evidence type="ECO:0000256" key="1">
    <source>
        <dbReference type="ARBA" id="ARBA00004479"/>
    </source>
</evidence>
<dbReference type="GO" id="GO:0005789">
    <property type="term" value="C:endoplasmic reticulum membrane"/>
    <property type="evidence" value="ECO:0007669"/>
    <property type="project" value="TreeGrafter"/>
</dbReference>
<reference evidence="9 10" key="1">
    <citation type="submission" date="2016-07" db="EMBL/GenBank/DDBJ databases">
        <title>Pervasive Adenine N6-methylation of Active Genes in Fungi.</title>
        <authorList>
            <consortium name="DOE Joint Genome Institute"/>
            <person name="Mondo S.J."/>
            <person name="Dannebaum R.O."/>
            <person name="Kuo R.C."/>
            <person name="Labutti K."/>
            <person name="Haridas S."/>
            <person name="Kuo A."/>
            <person name="Salamov A."/>
            <person name="Ahrendt S.R."/>
            <person name="Lipzen A."/>
            <person name="Sullivan W."/>
            <person name="Andreopoulos W.B."/>
            <person name="Clum A."/>
            <person name="Lindquist E."/>
            <person name="Daum C."/>
            <person name="Ramamoorthy G.K."/>
            <person name="Gryganskyi A."/>
            <person name="Culley D."/>
            <person name="Magnuson J.K."/>
            <person name="James T.Y."/>
            <person name="O'Malley M.A."/>
            <person name="Stajich J.E."/>
            <person name="Spatafora J.W."/>
            <person name="Visel A."/>
            <person name="Grigoriev I.V."/>
        </authorList>
    </citation>
    <scope>NUCLEOTIDE SEQUENCE [LARGE SCALE GENOMIC DNA]</scope>
    <source>
        <strain evidence="9 10">NRRL 3116</strain>
    </source>
</reference>
<dbReference type="RefSeq" id="XP_021880208.1">
    <property type="nucleotide sequence ID" value="XM_022022103.1"/>
</dbReference>
<dbReference type="GO" id="GO:0000139">
    <property type="term" value="C:Golgi membrane"/>
    <property type="evidence" value="ECO:0007669"/>
    <property type="project" value="TreeGrafter"/>
</dbReference>
<accession>A0A1Y2GJF1</accession>
<proteinExistence type="predicted"/>
<evidence type="ECO:0000256" key="5">
    <source>
        <dbReference type="ARBA" id="ARBA00023136"/>
    </source>
</evidence>
<evidence type="ECO:0000256" key="3">
    <source>
        <dbReference type="ARBA" id="ARBA00022729"/>
    </source>
</evidence>
<dbReference type="PANTHER" id="PTHR12223">
    <property type="entry name" value="VESICULAR MANNOSE-BINDING LECTIN"/>
    <property type="match status" value="1"/>
</dbReference>
<dbReference type="Proteomes" id="UP000193648">
    <property type="component" value="Unassembled WGS sequence"/>
</dbReference>
<dbReference type="Gene3D" id="2.60.120.200">
    <property type="match status" value="1"/>
</dbReference>
<name>A0A1Y2GJF1_9FUNG</name>
<dbReference type="GO" id="GO:0006888">
    <property type="term" value="P:endoplasmic reticulum to Golgi vesicle-mediated transport"/>
    <property type="evidence" value="ECO:0007669"/>
    <property type="project" value="TreeGrafter"/>
</dbReference>
<dbReference type="PROSITE" id="PS51328">
    <property type="entry name" value="L_LECTIN_LIKE"/>
    <property type="match status" value="1"/>
</dbReference>
<dbReference type="AlphaFoldDB" id="A0A1Y2GJF1"/>
<organism evidence="9 10">
    <name type="scientific">Lobosporangium transversale</name>
    <dbReference type="NCBI Taxonomy" id="64571"/>
    <lineage>
        <taxon>Eukaryota</taxon>
        <taxon>Fungi</taxon>
        <taxon>Fungi incertae sedis</taxon>
        <taxon>Mucoromycota</taxon>
        <taxon>Mortierellomycotina</taxon>
        <taxon>Mortierellomycetes</taxon>
        <taxon>Mortierellales</taxon>
        <taxon>Mortierellaceae</taxon>
        <taxon>Lobosporangium</taxon>
    </lineage>
</organism>
<dbReference type="CDD" id="cd07308">
    <property type="entry name" value="lectin_leg-like"/>
    <property type="match status" value="1"/>
</dbReference>